<reference evidence="1 2" key="1">
    <citation type="submission" date="2019-08" db="EMBL/GenBank/DDBJ databases">
        <authorList>
            <person name="Peeters C."/>
        </authorList>
    </citation>
    <scope>NUCLEOTIDE SEQUENCE [LARGE SCALE GENOMIC DNA]</scope>
    <source>
        <strain evidence="1 2">LMG 31116</strain>
    </source>
</reference>
<dbReference type="Proteomes" id="UP000368474">
    <property type="component" value="Unassembled WGS sequence"/>
</dbReference>
<accession>A0A5E4YTP4</accession>
<dbReference type="RefSeq" id="WP_023595569.1">
    <property type="nucleotide sequence ID" value="NZ_CABPSD010000026.1"/>
</dbReference>
<protein>
    <submittedName>
        <fullName evidence="1">Uncharacterized protein</fullName>
    </submittedName>
</protein>
<gene>
    <name evidence="1" type="ORF">PMO31116_04694</name>
</gene>
<dbReference type="AlphaFoldDB" id="A0A5E4YTP4"/>
<proteinExistence type="predicted"/>
<evidence type="ECO:0000313" key="2">
    <source>
        <dbReference type="Proteomes" id="UP000368474"/>
    </source>
</evidence>
<keyword evidence="2" id="KW-1185">Reference proteome</keyword>
<dbReference type="EMBL" id="CABPSD010000026">
    <property type="protein sequence ID" value="VVE51610.1"/>
    <property type="molecule type" value="Genomic_DNA"/>
</dbReference>
<name>A0A5E4YTP4_9BURK</name>
<evidence type="ECO:0000313" key="1">
    <source>
        <dbReference type="EMBL" id="VVE51610.1"/>
    </source>
</evidence>
<sequence>MKHFIVTVYTAGGRYRGSGIARSSFELEQAAAEQFGAEARRIVVRPAHA</sequence>
<organism evidence="1 2">
    <name type="scientific">Pandoraea morbifera</name>
    <dbReference type="NCBI Taxonomy" id="2508300"/>
    <lineage>
        <taxon>Bacteria</taxon>
        <taxon>Pseudomonadati</taxon>
        <taxon>Pseudomonadota</taxon>
        <taxon>Betaproteobacteria</taxon>
        <taxon>Burkholderiales</taxon>
        <taxon>Burkholderiaceae</taxon>
        <taxon>Pandoraea</taxon>
    </lineage>
</organism>